<dbReference type="EMBL" id="VDUX01000003">
    <property type="protein sequence ID" value="TXL61220.1"/>
    <property type="molecule type" value="Genomic_DNA"/>
</dbReference>
<dbReference type="SUPFAM" id="SSF63817">
    <property type="entry name" value="Sortase"/>
    <property type="match status" value="1"/>
</dbReference>
<dbReference type="InterPro" id="IPR005754">
    <property type="entry name" value="Sortase"/>
</dbReference>
<proteinExistence type="predicted"/>
<dbReference type="Proteomes" id="UP000321571">
    <property type="component" value="Unassembled WGS sequence"/>
</dbReference>
<accession>A0A5C8NJ56</accession>
<dbReference type="GO" id="GO:0016787">
    <property type="term" value="F:hydrolase activity"/>
    <property type="evidence" value="ECO:0007669"/>
    <property type="project" value="UniProtKB-KW"/>
</dbReference>
<dbReference type="OrthoDB" id="525039at2"/>
<comment type="caution">
    <text evidence="2">The sequence shown here is derived from an EMBL/GenBank/DDBJ whole genome shotgun (WGS) entry which is preliminary data.</text>
</comment>
<keyword evidence="1" id="KW-0378">Hydrolase</keyword>
<evidence type="ECO:0000313" key="3">
    <source>
        <dbReference type="Proteomes" id="UP000321571"/>
    </source>
</evidence>
<gene>
    <name evidence="2" type="ORF">FHP06_07215</name>
</gene>
<reference evidence="2 3" key="1">
    <citation type="submission" date="2019-06" db="EMBL/GenBank/DDBJ databases">
        <title>Aeromicrobium sp. nov., isolated from a maize field.</title>
        <authorList>
            <person name="Lin S.-Y."/>
            <person name="Tsai C.-F."/>
            <person name="Young C.-C."/>
        </authorList>
    </citation>
    <scope>NUCLEOTIDE SEQUENCE [LARGE SCALE GENOMIC DNA]</scope>
    <source>
        <strain evidence="2 3">CC-CFT486</strain>
    </source>
</reference>
<dbReference type="InterPro" id="IPR042001">
    <property type="entry name" value="Sortase_F"/>
</dbReference>
<dbReference type="Gene3D" id="2.40.260.10">
    <property type="entry name" value="Sortase"/>
    <property type="match status" value="1"/>
</dbReference>
<evidence type="ECO:0000313" key="2">
    <source>
        <dbReference type="EMBL" id="TXL61220.1"/>
    </source>
</evidence>
<evidence type="ECO:0000256" key="1">
    <source>
        <dbReference type="ARBA" id="ARBA00022801"/>
    </source>
</evidence>
<dbReference type="AlphaFoldDB" id="A0A5C8NJ56"/>
<dbReference type="InterPro" id="IPR023365">
    <property type="entry name" value="Sortase_dom-sf"/>
</dbReference>
<name>A0A5C8NJ56_9ACTN</name>
<keyword evidence="3" id="KW-1185">Reference proteome</keyword>
<sequence length="198" mass="21309">MKRLVTIALVVAAVCGAVLIGLALTHHDEAPAPRTVKAISPPPSTTVVATARKVGKPTRIVIPALDLDEPLHAVGLLPNGDMETPRFTEVGWYDRGPRPGASGPAVVVAHVHGPAGDDVFAHVHELRAGHRVTVRRTDGASTFVVETVEQAPKGKLPYRRIWSDDRQPVLRLITCAGTPDPVTRVYPDNTIVYLRLAR</sequence>
<protein>
    <submittedName>
        <fullName evidence="2">Class F sortase</fullName>
    </submittedName>
</protein>
<organism evidence="2 3">
    <name type="scientific">Aeromicrobium terrae</name>
    <dbReference type="NCBI Taxonomy" id="2498846"/>
    <lineage>
        <taxon>Bacteria</taxon>
        <taxon>Bacillati</taxon>
        <taxon>Actinomycetota</taxon>
        <taxon>Actinomycetes</taxon>
        <taxon>Propionibacteriales</taxon>
        <taxon>Nocardioidaceae</taxon>
        <taxon>Aeromicrobium</taxon>
    </lineage>
</organism>
<dbReference type="RefSeq" id="WP_147685314.1">
    <property type="nucleotide sequence ID" value="NZ_VDUX01000003.1"/>
</dbReference>
<dbReference type="Pfam" id="PF04203">
    <property type="entry name" value="Sortase"/>
    <property type="match status" value="1"/>
</dbReference>
<dbReference type="CDD" id="cd05829">
    <property type="entry name" value="Sortase_F"/>
    <property type="match status" value="1"/>
</dbReference>